<dbReference type="AlphaFoldDB" id="A0A0J6WFT2"/>
<gene>
    <name evidence="2" type="ORF">MCHLDSM_01508</name>
</gene>
<feature type="compositionally biased region" description="Low complexity" evidence="1">
    <location>
        <begin position="46"/>
        <end position="59"/>
    </location>
</feature>
<protein>
    <submittedName>
        <fullName evidence="2">Uncharacterized protein</fullName>
    </submittedName>
</protein>
<feature type="compositionally biased region" description="Acidic residues" evidence="1">
    <location>
        <begin position="101"/>
        <end position="128"/>
    </location>
</feature>
<dbReference type="Proteomes" id="UP000036513">
    <property type="component" value="Unassembled WGS sequence"/>
</dbReference>
<accession>A0A0J6WFT2</accession>
<reference evidence="2 3" key="1">
    <citation type="journal article" date="2015" name="Genome Biol. Evol.">
        <title>Characterization of Three Mycobacterium spp. with Potential Use in Bioremediation by Genome Sequencing and Comparative Genomics.</title>
        <authorList>
            <person name="Das S."/>
            <person name="Pettersson B.M."/>
            <person name="Behra P.R."/>
            <person name="Ramesh M."/>
            <person name="Dasgupta S."/>
            <person name="Bhattacharya A."/>
            <person name="Kirsebom L.A."/>
        </authorList>
    </citation>
    <scope>NUCLEOTIDE SEQUENCE [LARGE SCALE GENOMIC DNA]</scope>
    <source>
        <strain evidence="2 3">DSM 43826</strain>
    </source>
</reference>
<dbReference type="STRING" id="37916.MCHLDSM_01508"/>
<dbReference type="PATRIC" id="fig|37916.4.peg.1403"/>
<proteinExistence type="predicted"/>
<comment type="caution">
    <text evidence="2">The sequence shown here is derived from an EMBL/GenBank/DDBJ whole genome shotgun (WGS) entry which is preliminary data.</text>
</comment>
<evidence type="ECO:0000313" key="2">
    <source>
        <dbReference type="EMBL" id="KMO82100.1"/>
    </source>
</evidence>
<name>A0A0J6WFT2_9MYCO</name>
<dbReference type="Pfam" id="PF17963">
    <property type="entry name" value="Big_9"/>
    <property type="match status" value="1"/>
</dbReference>
<evidence type="ECO:0000313" key="3">
    <source>
        <dbReference type="Proteomes" id="UP000036513"/>
    </source>
</evidence>
<organism evidence="2 3">
    <name type="scientific">Mycolicibacterium chlorophenolicum</name>
    <dbReference type="NCBI Taxonomy" id="37916"/>
    <lineage>
        <taxon>Bacteria</taxon>
        <taxon>Bacillati</taxon>
        <taxon>Actinomycetota</taxon>
        <taxon>Actinomycetes</taxon>
        <taxon>Mycobacteriales</taxon>
        <taxon>Mycobacteriaceae</taxon>
        <taxon>Mycolicibacterium</taxon>
    </lineage>
</organism>
<keyword evidence="3" id="KW-1185">Reference proteome</keyword>
<dbReference type="Gene3D" id="2.60.40.3440">
    <property type="match status" value="1"/>
</dbReference>
<feature type="region of interest" description="Disordered" evidence="1">
    <location>
        <begin position="46"/>
        <end position="155"/>
    </location>
</feature>
<dbReference type="EMBL" id="JYNL01000011">
    <property type="protein sequence ID" value="KMO82100.1"/>
    <property type="molecule type" value="Genomic_DNA"/>
</dbReference>
<sequence length="545" mass="58644">MGKHSRQRAEQFAIRRWLQLGAASAGVSAALLGGSLLAEHTMGVASADGADGSSAAASAGDGGGPAETAGSRGPKASAERDKPAEADGTDDDARDAATRDDEPDTDAADSDADEASEPDTDDTGDTDEAVSKAAEDDSDAVIEKTAATRPSRQERVSQAINDMTAEALEWIDNRPVSDARKERLEEAWAATRRTLFNQAPTVNPVQVTGVMDGPIAGTIGAEDPDGDRIVYRVVKKPTTGTVTLNRDGSYSYTPGEGFNGVDVFVVRARDLGLHVNLLDWFRPPATRAESVINHRAITYDFTWVGDEWTADRKAAFQRAADYIAGFFVVRTPIVLSYELNAINDPDYLVNADTLAAFTEPPGFLQTSIQHEVITGVDVENGALQAFLNWNFAWKWATGDVVADDELDFQNTARHELLHSFGIYSLTGSDLGLWSVYDSFLTTADGTSLFGPDGKLRPDAEDYLNGLNGGAYFGGPHAIAAYGKPIPLSHQGSPSHLDRFVFSGNDYKLMNDKSPGTGWHNVRFISPIEYAMLQDLGFTMRPEPIS</sequence>
<dbReference type="RefSeq" id="WP_048469412.1">
    <property type="nucleotide sequence ID" value="NZ_JYNL01000011.1"/>
</dbReference>
<evidence type="ECO:0000256" key="1">
    <source>
        <dbReference type="SAM" id="MobiDB-lite"/>
    </source>
</evidence>